<protein>
    <submittedName>
        <fullName evidence="1">Uncharacterized protein</fullName>
    </submittedName>
</protein>
<reference evidence="1" key="3">
    <citation type="submission" date="2022-06" db="UniProtKB">
        <authorList>
            <consortium name="EnsemblPlants"/>
        </authorList>
    </citation>
    <scope>IDENTIFICATION</scope>
</reference>
<keyword evidence="2" id="KW-1185">Reference proteome</keyword>
<accession>A0A8R7PLQ2</accession>
<proteinExistence type="predicted"/>
<sequence length="51" mass="5850">MRCEIHNASFIKGHPNLARGTAQDILQITIAVPLRLWSMSCYLQRQPKKTL</sequence>
<dbReference type="Proteomes" id="UP000015106">
    <property type="component" value="Chromosome 2"/>
</dbReference>
<evidence type="ECO:0000313" key="2">
    <source>
        <dbReference type="Proteomes" id="UP000015106"/>
    </source>
</evidence>
<reference evidence="2" key="1">
    <citation type="journal article" date="2013" name="Nature">
        <title>Draft genome of the wheat A-genome progenitor Triticum urartu.</title>
        <authorList>
            <person name="Ling H.Q."/>
            <person name="Zhao S."/>
            <person name="Liu D."/>
            <person name="Wang J."/>
            <person name="Sun H."/>
            <person name="Zhang C."/>
            <person name="Fan H."/>
            <person name="Li D."/>
            <person name="Dong L."/>
            <person name="Tao Y."/>
            <person name="Gao C."/>
            <person name="Wu H."/>
            <person name="Li Y."/>
            <person name="Cui Y."/>
            <person name="Guo X."/>
            <person name="Zheng S."/>
            <person name="Wang B."/>
            <person name="Yu K."/>
            <person name="Liang Q."/>
            <person name="Yang W."/>
            <person name="Lou X."/>
            <person name="Chen J."/>
            <person name="Feng M."/>
            <person name="Jian J."/>
            <person name="Zhang X."/>
            <person name="Luo G."/>
            <person name="Jiang Y."/>
            <person name="Liu J."/>
            <person name="Wang Z."/>
            <person name="Sha Y."/>
            <person name="Zhang B."/>
            <person name="Wu H."/>
            <person name="Tang D."/>
            <person name="Shen Q."/>
            <person name="Xue P."/>
            <person name="Zou S."/>
            <person name="Wang X."/>
            <person name="Liu X."/>
            <person name="Wang F."/>
            <person name="Yang Y."/>
            <person name="An X."/>
            <person name="Dong Z."/>
            <person name="Zhang K."/>
            <person name="Zhang X."/>
            <person name="Luo M.C."/>
            <person name="Dvorak J."/>
            <person name="Tong Y."/>
            <person name="Wang J."/>
            <person name="Yang H."/>
            <person name="Li Z."/>
            <person name="Wang D."/>
            <person name="Zhang A."/>
            <person name="Wang J."/>
        </authorList>
    </citation>
    <scope>NUCLEOTIDE SEQUENCE</scope>
    <source>
        <strain evidence="2">cv. G1812</strain>
    </source>
</reference>
<reference evidence="1" key="2">
    <citation type="submission" date="2018-03" db="EMBL/GenBank/DDBJ databases">
        <title>The Triticum urartu genome reveals the dynamic nature of wheat genome evolution.</title>
        <authorList>
            <person name="Ling H."/>
            <person name="Ma B."/>
            <person name="Shi X."/>
            <person name="Liu H."/>
            <person name="Dong L."/>
            <person name="Sun H."/>
            <person name="Cao Y."/>
            <person name="Gao Q."/>
            <person name="Zheng S."/>
            <person name="Li Y."/>
            <person name="Yu Y."/>
            <person name="Du H."/>
            <person name="Qi M."/>
            <person name="Li Y."/>
            <person name="Yu H."/>
            <person name="Cui Y."/>
            <person name="Wang N."/>
            <person name="Chen C."/>
            <person name="Wu H."/>
            <person name="Zhao Y."/>
            <person name="Zhang J."/>
            <person name="Li Y."/>
            <person name="Zhou W."/>
            <person name="Zhang B."/>
            <person name="Hu W."/>
            <person name="Eijk M."/>
            <person name="Tang J."/>
            <person name="Witsenboer H."/>
            <person name="Zhao S."/>
            <person name="Li Z."/>
            <person name="Zhang A."/>
            <person name="Wang D."/>
            <person name="Liang C."/>
        </authorList>
    </citation>
    <scope>NUCLEOTIDE SEQUENCE [LARGE SCALE GENOMIC DNA]</scope>
    <source>
        <strain evidence="1">cv. G1812</strain>
    </source>
</reference>
<dbReference type="EnsemblPlants" id="TuG1812G0200005878.01.T01">
    <property type="protein sequence ID" value="TuG1812G0200005878.01.T01"/>
    <property type="gene ID" value="TuG1812G0200005878.01"/>
</dbReference>
<dbReference type="AlphaFoldDB" id="A0A8R7PLQ2"/>
<name>A0A8R7PLQ2_TRIUA</name>
<dbReference type="Gramene" id="TuG1812G0200005878.01.T01">
    <property type="protein sequence ID" value="TuG1812G0200005878.01.T01"/>
    <property type="gene ID" value="TuG1812G0200005878.01"/>
</dbReference>
<evidence type="ECO:0000313" key="1">
    <source>
        <dbReference type="EnsemblPlants" id="TuG1812G0200005878.01.T01"/>
    </source>
</evidence>
<organism evidence="1 2">
    <name type="scientific">Triticum urartu</name>
    <name type="common">Red wild einkorn</name>
    <name type="synonym">Crithodium urartu</name>
    <dbReference type="NCBI Taxonomy" id="4572"/>
    <lineage>
        <taxon>Eukaryota</taxon>
        <taxon>Viridiplantae</taxon>
        <taxon>Streptophyta</taxon>
        <taxon>Embryophyta</taxon>
        <taxon>Tracheophyta</taxon>
        <taxon>Spermatophyta</taxon>
        <taxon>Magnoliopsida</taxon>
        <taxon>Liliopsida</taxon>
        <taxon>Poales</taxon>
        <taxon>Poaceae</taxon>
        <taxon>BOP clade</taxon>
        <taxon>Pooideae</taxon>
        <taxon>Triticodae</taxon>
        <taxon>Triticeae</taxon>
        <taxon>Triticinae</taxon>
        <taxon>Triticum</taxon>
    </lineage>
</organism>